<feature type="chain" id="PRO_5046309678" evidence="4">
    <location>
        <begin position="27"/>
        <end position="526"/>
    </location>
</feature>
<sequence length="526" mass="58431">MKKVMKRTLAAMLAGAILSSAGPALAQGKVIKFVQNGNLTILDPIWTTAYVTRNHGYLVYDTLFASDENNAIKPQMVDKYEVSADKTVWTFTLRDGLEWHDGKPVTSEDCIASIKRWGARDSMGQKLMDFVKEFKEVNPKTFQMVLKEPYGLVLDSLGKPSSQVPFMMPKRVADTDPFKQIDSQIGSGPFIYMNAESKPGEKHVYTKNAKYKPRAEPPSGLAGGKVVKVDRVEIIEMPDPQQQVNAIAAGEIDVIEQPPHDLIPILKKEKGVTLFNWNPLGHQFIFRMNWLQPPFNNPKIREAALLSIRQEDYLKATVGEPEFYKVCTAAFICGTPNAVDAPGDLFVKPNFEKSKALLKEAGYDGTPIVLLQSTTLPVLTNMAPVTKALLEQGGFKVDMQSMDWQTVVTRRTNKGPVSQGGWNLFHTFSVAADILNPISTSYMVANGDKAWFGWPTDPEMEKLRDAYAKETDPAKNKALAAAVQARALQTAQYGWVGQWYGPGAMRSNVSGWLKAPVPVMWNIEKK</sequence>
<accession>A0ABS6IDY4</accession>
<dbReference type="Pfam" id="PF00496">
    <property type="entry name" value="SBP_bac_5"/>
    <property type="match status" value="1"/>
</dbReference>
<dbReference type="CDD" id="cd08502">
    <property type="entry name" value="PBP2_NikA_DppA_OppA_like_16"/>
    <property type="match status" value="1"/>
</dbReference>
<comment type="caution">
    <text evidence="6">The sequence shown here is derived from an EMBL/GenBank/DDBJ whole genome shotgun (WGS) entry which is preliminary data.</text>
</comment>
<dbReference type="PIRSF" id="PIRSF002741">
    <property type="entry name" value="MppA"/>
    <property type="match status" value="1"/>
</dbReference>
<dbReference type="InterPro" id="IPR030678">
    <property type="entry name" value="Peptide/Ni-bd"/>
</dbReference>
<comment type="subcellular location">
    <subcellularLocation>
        <location evidence="1">Periplasm</location>
    </subcellularLocation>
</comment>
<organism evidence="6 7">
    <name type="scientific">Reyranella humidisoli</name>
    <dbReference type="NCBI Taxonomy" id="2849149"/>
    <lineage>
        <taxon>Bacteria</taxon>
        <taxon>Pseudomonadati</taxon>
        <taxon>Pseudomonadota</taxon>
        <taxon>Alphaproteobacteria</taxon>
        <taxon>Hyphomicrobiales</taxon>
        <taxon>Reyranellaceae</taxon>
        <taxon>Reyranella</taxon>
    </lineage>
</organism>
<evidence type="ECO:0000256" key="3">
    <source>
        <dbReference type="ARBA" id="ARBA00022729"/>
    </source>
</evidence>
<reference evidence="6 7" key="1">
    <citation type="submission" date="2021-06" db="EMBL/GenBank/DDBJ databases">
        <authorList>
            <person name="Lee D.H."/>
        </authorList>
    </citation>
    <scope>NUCLEOTIDE SEQUENCE [LARGE SCALE GENOMIC DNA]</scope>
    <source>
        <strain evidence="6 7">MMS21-HV4-11</strain>
    </source>
</reference>
<keyword evidence="3 4" id="KW-0732">Signal</keyword>
<dbReference type="PANTHER" id="PTHR30290">
    <property type="entry name" value="PERIPLASMIC BINDING COMPONENT OF ABC TRANSPORTER"/>
    <property type="match status" value="1"/>
</dbReference>
<evidence type="ECO:0000313" key="6">
    <source>
        <dbReference type="EMBL" id="MBU8872819.1"/>
    </source>
</evidence>
<dbReference type="PANTHER" id="PTHR30290:SF38">
    <property type="entry name" value="D,D-DIPEPTIDE-BINDING PERIPLASMIC PROTEIN DDPA-RELATED"/>
    <property type="match status" value="1"/>
</dbReference>
<keyword evidence="7" id="KW-1185">Reference proteome</keyword>
<evidence type="ECO:0000259" key="5">
    <source>
        <dbReference type="Pfam" id="PF00496"/>
    </source>
</evidence>
<protein>
    <submittedName>
        <fullName evidence="6">ABC transporter substrate-binding protein</fullName>
    </submittedName>
</protein>
<dbReference type="InterPro" id="IPR000914">
    <property type="entry name" value="SBP_5_dom"/>
</dbReference>
<comment type="similarity">
    <text evidence="2">Belongs to the bacterial solute-binding protein 5 family.</text>
</comment>
<feature type="signal peptide" evidence="4">
    <location>
        <begin position="1"/>
        <end position="26"/>
    </location>
</feature>
<dbReference type="EMBL" id="JAHOPB010000001">
    <property type="protein sequence ID" value="MBU8872819.1"/>
    <property type="molecule type" value="Genomic_DNA"/>
</dbReference>
<evidence type="ECO:0000256" key="1">
    <source>
        <dbReference type="ARBA" id="ARBA00004418"/>
    </source>
</evidence>
<evidence type="ECO:0000256" key="4">
    <source>
        <dbReference type="SAM" id="SignalP"/>
    </source>
</evidence>
<dbReference type="InterPro" id="IPR039424">
    <property type="entry name" value="SBP_5"/>
</dbReference>
<proteinExistence type="inferred from homology"/>
<feature type="domain" description="Solute-binding protein family 5" evidence="5">
    <location>
        <begin position="72"/>
        <end position="423"/>
    </location>
</feature>
<evidence type="ECO:0000313" key="7">
    <source>
        <dbReference type="Proteomes" id="UP000727907"/>
    </source>
</evidence>
<gene>
    <name evidence="6" type="ORF">KQ910_03550</name>
</gene>
<evidence type="ECO:0000256" key="2">
    <source>
        <dbReference type="ARBA" id="ARBA00005695"/>
    </source>
</evidence>
<dbReference type="Proteomes" id="UP000727907">
    <property type="component" value="Unassembled WGS sequence"/>
</dbReference>
<name>A0ABS6IDY4_9HYPH</name>